<reference evidence="1" key="1">
    <citation type="submission" date="2020-09" db="EMBL/GenBank/DDBJ databases">
        <authorList>
            <person name="Dalcin Martins P."/>
        </authorList>
    </citation>
    <scope>NUCLEOTIDE SEQUENCE</scope>
    <source>
        <strain evidence="1">MAG47</strain>
    </source>
</reference>
<evidence type="ECO:0000313" key="1">
    <source>
        <dbReference type="EMBL" id="MBE0561836.1"/>
    </source>
</evidence>
<evidence type="ECO:0000313" key="2">
    <source>
        <dbReference type="Proteomes" id="UP000642265"/>
    </source>
</evidence>
<organism evidence="1 2">
    <name type="scientific">Brucella anthropi</name>
    <name type="common">Ochrobactrum anthropi</name>
    <dbReference type="NCBI Taxonomy" id="529"/>
    <lineage>
        <taxon>Bacteria</taxon>
        <taxon>Pseudomonadati</taxon>
        <taxon>Pseudomonadota</taxon>
        <taxon>Alphaproteobacteria</taxon>
        <taxon>Hyphomicrobiales</taxon>
        <taxon>Brucellaceae</taxon>
        <taxon>Brucella/Ochrobactrum group</taxon>
        <taxon>Brucella</taxon>
    </lineage>
</organism>
<sequence>MNREQQLKLIWQNTHKDFKGVYEGVKTIMVCRQGATTLVALDNLTEKEIADRLPKEVRS</sequence>
<dbReference type="EMBL" id="JACZKO010000038">
    <property type="protein sequence ID" value="MBE0561836.1"/>
    <property type="molecule type" value="Genomic_DNA"/>
</dbReference>
<comment type="caution">
    <text evidence="1">The sequence shown here is derived from an EMBL/GenBank/DDBJ whole genome shotgun (WGS) entry which is preliminary data.</text>
</comment>
<name>A0A8I0N7M3_BRUAN</name>
<reference evidence="1" key="2">
    <citation type="submission" date="2020-10" db="EMBL/GenBank/DDBJ databases">
        <title>Enrichment of novel Verrucomicrobia, Bacteroidetes and Krumholzibacteria in an oxygen-limited, methane- and iron-fed bioreactor inoculated with Bothnian Sea sediments.</title>
        <authorList>
            <person name="Martins P.D."/>
            <person name="de Jong A."/>
            <person name="Lenstra W.K."/>
            <person name="van Helmond N.A.G.M."/>
            <person name="Slomp C.P."/>
            <person name="Jetten M.S.M."/>
            <person name="Welte C.U."/>
            <person name="Rasigraf O."/>
        </authorList>
    </citation>
    <scope>NUCLEOTIDE SEQUENCE</scope>
    <source>
        <strain evidence="1">MAG47</strain>
    </source>
</reference>
<gene>
    <name evidence="1" type="ORF">IH622_13620</name>
</gene>
<dbReference type="Proteomes" id="UP000642265">
    <property type="component" value="Unassembled WGS sequence"/>
</dbReference>
<protein>
    <submittedName>
        <fullName evidence="1">Uncharacterized protein</fullName>
    </submittedName>
</protein>
<dbReference type="AlphaFoldDB" id="A0A8I0N7M3"/>
<proteinExistence type="predicted"/>
<accession>A0A8I0N7M3</accession>